<accession>A0AA41BYG4</accession>
<dbReference type="InterPro" id="IPR043834">
    <property type="entry name" value="REC"/>
</dbReference>
<name>A0AA41BYG4_9GAMM</name>
<dbReference type="EMBL" id="JADMKS010000009">
    <property type="protein sequence ID" value="MBF6639135.1"/>
    <property type="molecule type" value="Genomic_DNA"/>
</dbReference>
<gene>
    <name evidence="2" type="ORF">ITX54_20965</name>
</gene>
<dbReference type="Proteomes" id="UP000705283">
    <property type="component" value="Unassembled WGS sequence"/>
</dbReference>
<protein>
    <recommendedName>
        <fullName evidence="1">Response receiver domain-containing protein</fullName>
    </recommendedName>
</protein>
<comment type="caution">
    <text evidence="2">The sequence shown here is derived from an EMBL/GenBank/DDBJ whole genome shotgun (WGS) entry which is preliminary data.</text>
</comment>
<feature type="domain" description="Response receiver" evidence="1">
    <location>
        <begin position="19"/>
        <end position="169"/>
    </location>
</feature>
<evidence type="ECO:0000313" key="2">
    <source>
        <dbReference type="EMBL" id="MBF6639135.1"/>
    </source>
</evidence>
<organism evidence="2 3">
    <name type="scientific">Rouxiella silvae</name>
    <dbReference type="NCBI Taxonomy" id="1646373"/>
    <lineage>
        <taxon>Bacteria</taxon>
        <taxon>Pseudomonadati</taxon>
        <taxon>Pseudomonadota</taxon>
        <taxon>Gammaproteobacteria</taxon>
        <taxon>Enterobacterales</taxon>
        <taxon>Yersiniaceae</taxon>
        <taxon>Rouxiella</taxon>
    </lineage>
</organism>
<dbReference type="Pfam" id="PF19192">
    <property type="entry name" value="Response_reg_2"/>
    <property type="match status" value="1"/>
</dbReference>
<proteinExistence type="predicted"/>
<reference evidence="2" key="2">
    <citation type="submission" date="2022-09" db="EMBL/GenBank/DDBJ databases">
        <title>Rouxiella aceris sp. nov., isolated from tree sap and emended description of the genus Rhouxiella.</title>
        <authorList>
            <person name="Kim I.S."/>
        </authorList>
    </citation>
    <scope>NUCLEOTIDE SEQUENCE</scope>
    <source>
        <strain evidence="2">SAP-2</strain>
    </source>
</reference>
<dbReference type="RefSeq" id="WP_194978706.1">
    <property type="nucleotide sequence ID" value="NZ_JADMKS010000009.1"/>
</dbReference>
<evidence type="ECO:0000259" key="1">
    <source>
        <dbReference type="Pfam" id="PF19192"/>
    </source>
</evidence>
<dbReference type="AlphaFoldDB" id="A0AA41BYG4"/>
<sequence length="581" mass="66326">MAITTYNSLVQKTFCDNAIRSVVMIDDDFITYSDSIKALNREIELDSAKIDSSKRAATLEGYFQSKNMICDIDNGSVNFDVDRIRKSDLVIMDYHLDNNAPDKTISILKELKSSDHLNMIVIYTREELKTVWMQIASSLKGTVKINDKIVDTNNDDLIEYWENTILTDLVQIGERALKREETIEYIQTNRLCKRIKELIRNDGVLTEQDEINFIAEMIAEYAVAKNAVIADDSKKSIVIGDAAGIKWIQSGNIFISIFHKDKDEHDNDGEKIWNTLNESLIEWNPSYYQIIKSEIQNTIEAEALSFNNHLENDDFGQAGWLNQIINSNSAEVKKKNIDFVFSNLSEELYERLKGNRTLVGFIDDVFETYSHDFKTNGKGNSLEYCSKKMSLPANANSYSEMYHALNMNLSSKNFEEGHISTGTIFFDTNSEKWYLCVSAACDLVPTQGNDPHHKRLSPHRLIKVLELYNSKQNKALPNAEQSKYIYVIHKKTRKYFSIFEGDKSLPVVDYMVVLNHGRAVPGEEKNVLSAVFLSSMDDNVQNVPVKLKLKSQLRSGYAERYQAIASQYSSRIGVDYVSMMP</sequence>
<reference evidence="2" key="1">
    <citation type="submission" date="2020-11" db="EMBL/GenBank/DDBJ databases">
        <authorList>
            <person name="Lee S.D."/>
        </authorList>
    </citation>
    <scope>NUCLEOTIDE SEQUENCE</scope>
    <source>
        <strain evidence="2">SAP-2</strain>
    </source>
</reference>
<evidence type="ECO:0000313" key="3">
    <source>
        <dbReference type="Proteomes" id="UP000705283"/>
    </source>
</evidence>